<keyword evidence="2" id="KW-0227">DNA damage</keyword>
<dbReference type="HAMAP" id="MF_00984">
    <property type="entry name" value="SSB"/>
    <property type="match status" value="1"/>
</dbReference>
<keyword evidence="1 2" id="KW-0238">DNA-binding</keyword>
<dbReference type="OrthoDB" id="9809878at2"/>
<dbReference type="GO" id="GO:0003697">
    <property type="term" value="F:single-stranded DNA binding"/>
    <property type="evidence" value="ECO:0007669"/>
    <property type="project" value="UniProtKB-UniRule"/>
</dbReference>
<evidence type="ECO:0000256" key="3">
    <source>
        <dbReference type="PIRNR" id="PIRNR002070"/>
    </source>
</evidence>
<dbReference type="PANTHER" id="PTHR10302:SF0">
    <property type="entry name" value="SINGLE-STRANDED DNA-BINDING PROTEIN, MITOCHONDRIAL"/>
    <property type="match status" value="1"/>
</dbReference>
<evidence type="ECO:0000256" key="1">
    <source>
        <dbReference type="ARBA" id="ARBA00023125"/>
    </source>
</evidence>
<dbReference type="GO" id="GO:0006281">
    <property type="term" value="P:DNA repair"/>
    <property type="evidence" value="ECO:0007669"/>
    <property type="project" value="UniProtKB-UniRule"/>
</dbReference>
<keyword evidence="2" id="KW-0234">DNA repair</keyword>
<dbReference type="InterPro" id="IPR012340">
    <property type="entry name" value="NA-bd_OB-fold"/>
</dbReference>
<dbReference type="GO" id="GO:0009295">
    <property type="term" value="C:nucleoid"/>
    <property type="evidence" value="ECO:0007669"/>
    <property type="project" value="TreeGrafter"/>
</dbReference>
<keyword evidence="2" id="KW-0233">DNA recombination</keyword>
<keyword evidence="2" id="KW-0235">DNA replication</keyword>
<comment type="function">
    <text evidence="2">Plays an important role in DNA replication, recombination and repair. Binds to ssDNA and to an array of partner proteins to recruit them to their sites of action during DNA metabolism.</text>
</comment>
<feature type="compositionally biased region" description="Low complexity" evidence="4">
    <location>
        <begin position="116"/>
        <end position="154"/>
    </location>
</feature>
<protein>
    <recommendedName>
        <fullName evidence="2 3">Single-stranded DNA-binding protein</fullName>
        <shortName evidence="2">SSB</shortName>
    </recommendedName>
</protein>
<dbReference type="CDD" id="cd04496">
    <property type="entry name" value="SSB_OBF"/>
    <property type="match status" value="1"/>
</dbReference>
<dbReference type="InterPro" id="IPR000424">
    <property type="entry name" value="Primosome_PriB/ssb"/>
</dbReference>
<dbReference type="Pfam" id="PF00436">
    <property type="entry name" value="SSB"/>
    <property type="match status" value="1"/>
</dbReference>
<dbReference type="GO" id="GO:0006310">
    <property type="term" value="P:DNA recombination"/>
    <property type="evidence" value="ECO:0007669"/>
    <property type="project" value="UniProtKB-UniRule"/>
</dbReference>
<sequence length="165" mass="18376">MSSINRVFITGNLSRDPELRTTASGSAVLSFGVAVVDSVKNQQTGEWEDRPNWVECTLFGSRAQAISGYLHKGSKVAIDGRLHWSQWERNGEKRSKLEVIINDIQFLSPREGAQGAPQQPQYQQPAPTYQQPAPTYQQTAQQPPQQPQTAPQYASASVYDEDIPF</sequence>
<evidence type="ECO:0000256" key="2">
    <source>
        <dbReference type="HAMAP-Rule" id="MF_00984"/>
    </source>
</evidence>
<organism evidence="5 6">
    <name type="scientific">Cryptobacterium curtum (strain ATCC 700683 / DSM 15641 / CCUG 43107 / 12-3)</name>
    <dbReference type="NCBI Taxonomy" id="469378"/>
    <lineage>
        <taxon>Bacteria</taxon>
        <taxon>Bacillati</taxon>
        <taxon>Actinomycetota</taxon>
        <taxon>Coriobacteriia</taxon>
        <taxon>Eggerthellales</taxon>
        <taxon>Eggerthellaceae</taxon>
        <taxon>Cryptobacterium</taxon>
    </lineage>
</organism>
<feature type="region of interest" description="Disordered" evidence="4">
    <location>
        <begin position="111"/>
        <end position="165"/>
    </location>
</feature>
<dbReference type="AlphaFoldDB" id="C7MM82"/>
<dbReference type="SUPFAM" id="SSF50249">
    <property type="entry name" value="Nucleic acid-binding proteins"/>
    <property type="match status" value="1"/>
</dbReference>
<dbReference type="PIRSF" id="PIRSF002070">
    <property type="entry name" value="SSB"/>
    <property type="match status" value="1"/>
</dbReference>
<dbReference type="RefSeq" id="WP_012802710.1">
    <property type="nucleotide sequence ID" value="NC_013170.1"/>
</dbReference>
<proteinExistence type="inferred from homology"/>
<dbReference type="InterPro" id="IPR011344">
    <property type="entry name" value="ssDNA-bd"/>
</dbReference>
<name>C7MM82_CRYCD</name>
<dbReference type="PROSITE" id="PS50935">
    <property type="entry name" value="SSB"/>
    <property type="match status" value="1"/>
</dbReference>
<dbReference type="GO" id="GO:0006260">
    <property type="term" value="P:DNA replication"/>
    <property type="evidence" value="ECO:0007669"/>
    <property type="project" value="UniProtKB-UniRule"/>
</dbReference>
<dbReference type="STRING" id="469378.Ccur_02950"/>
<dbReference type="Proteomes" id="UP000000954">
    <property type="component" value="Chromosome"/>
</dbReference>
<dbReference type="HOGENOM" id="CLU_078758_6_0_11"/>
<dbReference type="eggNOG" id="COG0629">
    <property type="taxonomic scope" value="Bacteria"/>
</dbReference>
<feature type="short sequence motif" description="Important for interaction with partner proteins" evidence="2">
    <location>
        <begin position="160"/>
        <end position="165"/>
    </location>
</feature>
<reference evidence="5 6" key="1">
    <citation type="journal article" date="2009" name="Stand. Genomic Sci.">
        <title>Complete genome sequence of Cryptobacterium curtum type strain (12-3).</title>
        <authorList>
            <person name="Mavrommatis K."/>
            <person name="Pukall R."/>
            <person name="Rohde C."/>
            <person name="Chen F."/>
            <person name="Sims D."/>
            <person name="Brettin T."/>
            <person name="Kuske C."/>
            <person name="Detter J.C."/>
            <person name="Han C."/>
            <person name="Lapidus A."/>
            <person name="Copeland A."/>
            <person name="Glavina Del Rio T."/>
            <person name="Nolan M."/>
            <person name="Lucas S."/>
            <person name="Tice H."/>
            <person name="Cheng J.F."/>
            <person name="Bruce D."/>
            <person name="Goodwin L."/>
            <person name="Pitluck S."/>
            <person name="Ovchinnikova G."/>
            <person name="Pati A."/>
            <person name="Ivanova N."/>
            <person name="Chen A."/>
            <person name="Palaniappan K."/>
            <person name="Chain P."/>
            <person name="D'haeseleer P."/>
            <person name="Goker M."/>
            <person name="Bristow J."/>
            <person name="Eisen J.A."/>
            <person name="Markowitz V."/>
            <person name="Hugenholtz P."/>
            <person name="Rohde M."/>
            <person name="Klenk H.P."/>
            <person name="Kyrpides N.C."/>
        </authorList>
    </citation>
    <scope>NUCLEOTIDE SEQUENCE [LARGE SCALE GENOMIC DNA]</scope>
    <source>
        <strain evidence="6">ATCC 700683 / DSM 15641 / 12-3</strain>
    </source>
</reference>
<keyword evidence="6" id="KW-1185">Reference proteome</keyword>
<dbReference type="KEGG" id="ccu:Ccur_02950"/>
<comment type="subunit">
    <text evidence="2">Homotetramer.</text>
</comment>
<gene>
    <name evidence="5" type="ordered locus">Ccur_02950</name>
</gene>
<dbReference type="PANTHER" id="PTHR10302">
    <property type="entry name" value="SINGLE-STRANDED DNA-BINDING PROTEIN"/>
    <property type="match status" value="1"/>
</dbReference>
<evidence type="ECO:0000313" key="5">
    <source>
        <dbReference type="EMBL" id="ACU94022.1"/>
    </source>
</evidence>
<evidence type="ECO:0000256" key="4">
    <source>
        <dbReference type="SAM" id="MobiDB-lite"/>
    </source>
</evidence>
<dbReference type="Gene3D" id="2.40.50.140">
    <property type="entry name" value="Nucleic acid-binding proteins"/>
    <property type="match status" value="1"/>
</dbReference>
<dbReference type="EMBL" id="CP001682">
    <property type="protein sequence ID" value="ACU94022.1"/>
    <property type="molecule type" value="Genomic_DNA"/>
</dbReference>
<accession>C7MM82</accession>
<comment type="caution">
    <text evidence="2">Lacks conserved residue(s) required for the propagation of feature annotation.</text>
</comment>
<dbReference type="NCBIfam" id="TIGR00621">
    <property type="entry name" value="ssb"/>
    <property type="match status" value="1"/>
</dbReference>
<evidence type="ECO:0000313" key="6">
    <source>
        <dbReference type="Proteomes" id="UP000000954"/>
    </source>
</evidence>